<dbReference type="Proteomes" id="UP000218209">
    <property type="component" value="Unassembled WGS sequence"/>
</dbReference>
<sequence length="105" mass="10467">MATRAPSAPLAGHRRVATALGGTPSARGAAATLRRSGARPTTVERRRATCPLRPAAAAAAAAVVRAGASGGAGGRASRARRRWPAPTARCALAGGRRRGVPPPCV</sequence>
<feature type="region of interest" description="Disordered" evidence="1">
    <location>
        <begin position="1"/>
        <end position="45"/>
    </location>
</feature>
<reference evidence="2 3" key="1">
    <citation type="submission" date="2017-03" db="EMBL/GenBank/DDBJ databases">
        <title>WGS assembly of Porphyra umbilicalis.</title>
        <authorList>
            <person name="Brawley S.H."/>
            <person name="Blouin N.A."/>
            <person name="Ficko-Blean E."/>
            <person name="Wheeler G.L."/>
            <person name="Lohr M."/>
            <person name="Goodson H.V."/>
            <person name="Jenkins J.W."/>
            <person name="Blaby-Haas C.E."/>
            <person name="Helliwell K.E."/>
            <person name="Chan C."/>
            <person name="Marriage T."/>
            <person name="Bhattacharya D."/>
            <person name="Klein A.S."/>
            <person name="Badis Y."/>
            <person name="Brodie J."/>
            <person name="Cao Y."/>
            <person name="Collen J."/>
            <person name="Dittami S.M."/>
            <person name="Gachon C.M."/>
            <person name="Green B.R."/>
            <person name="Karpowicz S."/>
            <person name="Kim J.W."/>
            <person name="Kudahl U."/>
            <person name="Lin S."/>
            <person name="Michel G."/>
            <person name="Mittag M."/>
            <person name="Olson B.J."/>
            <person name="Pangilinan J."/>
            <person name="Peng Y."/>
            <person name="Qiu H."/>
            <person name="Shu S."/>
            <person name="Singer J.T."/>
            <person name="Smith A.G."/>
            <person name="Sprecher B.N."/>
            <person name="Wagner V."/>
            <person name="Wang W."/>
            <person name="Wang Z.-Y."/>
            <person name="Yan J."/>
            <person name="Yarish C."/>
            <person name="Zoeuner-Riek S."/>
            <person name="Zhuang Y."/>
            <person name="Zou Y."/>
            <person name="Lindquist E.A."/>
            <person name="Grimwood J."/>
            <person name="Barry K."/>
            <person name="Rokhsar D.S."/>
            <person name="Schmutz J."/>
            <person name="Stiller J.W."/>
            <person name="Grossman A.R."/>
            <person name="Prochnik S.E."/>
        </authorList>
    </citation>
    <scope>NUCLEOTIDE SEQUENCE [LARGE SCALE GENOMIC DNA]</scope>
    <source>
        <strain evidence="2">4086291</strain>
    </source>
</reference>
<accession>A0A1X6NUU0</accession>
<name>A0A1X6NUU0_PORUM</name>
<evidence type="ECO:0000313" key="3">
    <source>
        <dbReference type="Proteomes" id="UP000218209"/>
    </source>
</evidence>
<dbReference type="AlphaFoldDB" id="A0A1X6NUU0"/>
<keyword evidence="3" id="KW-1185">Reference proteome</keyword>
<protein>
    <submittedName>
        <fullName evidence="2">Uncharacterized protein</fullName>
    </submittedName>
</protein>
<evidence type="ECO:0000256" key="1">
    <source>
        <dbReference type="SAM" id="MobiDB-lite"/>
    </source>
</evidence>
<proteinExistence type="predicted"/>
<organism evidence="2 3">
    <name type="scientific">Porphyra umbilicalis</name>
    <name type="common">Purple laver</name>
    <name type="synonym">Red alga</name>
    <dbReference type="NCBI Taxonomy" id="2786"/>
    <lineage>
        <taxon>Eukaryota</taxon>
        <taxon>Rhodophyta</taxon>
        <taxon>Bangiophyceae</taxon>
        <taxon>Bangiales</taxon>
        <taxon>Bangiaceae</taxon>
        <taxon>Porphyra</taxon>
    </lineage>
</organism>
<dbReference type="EMBL" id="KV919068">
    <property type="protein sequence ID" value="OSX72325.1"/>
    <property type="molecule type" value="Genomic_DNA"/>
</dbReference>
<gene>
    <name evidence="2" type="ORF">BU14_0445s0007</name>
</gene>
<evidence type="ECO:0000313" key="2">
    <source>
        <dbReference type="EMBL" id="OSX72325.1"/>
    </source>
</evidence>